<comment type="caution">
    <text evidence="3">The sequence shown here is derived from an EMBL/GenBank/DDBJ whole genome shotgun (WGS) entry which is preliminary data.</text>
</comment>
<gene>
    <name evidence="3" type="ORF">HJ583_009715</name>
</gene>
<protein>
    <submittedName>
        <fullName evidence="3">DUF1566 domain-containing protein</fullName>
    </submittedName>
</protein>
<evidence type="ECO:0000313" key="4">
    <source>
        <dbReference type="Proteomes" id="UP000778523"/>
    </source>
</evidence>
<accession>A0ABX2IKT7</accession>
<evidence type="ECO:0000259" key="2">
    <source>
        <dbReference type="Pfam" id="PF07603"/>
    </source>
</evidence>
<dbReference type="Proteomes" id="UP000778523">
    <property type="component" value="Unassembled WGS sequence"/>
</dbReference>
<feature type="signal peptide" evidence="1">
    <location>
        <begin position="1"/>
        <end position="19"/>
    </location>
</feature>
<dbReference type="RefSeq" id="WP_170021729.1">
    <property type="nucleotide sequence ID" value="NZ_JABCSC020000002.1"/>
</dbReference>
<feature type="chain" id="PRO_5047229994" evidence="1">
    <location>
        <begin position="20"/>
        <end position="167"/>
    </location>
</feature>
<dbReference type="EMBL" id="JABCSC020000002">
    <property type="protein sequence ID" value="NSL55299.1"/>
    <property type="molecule type" value="Genomic_DNA"/>
</dbReference>
<dbReference type="Pfam" id="PF07603">
    <property type="entry name" value="Lcl_C"/>
    <property type="match status" value="1"/>
</dbReference>
<keyword evidence="1" id="KW-0732">Signal</keyword>
<evidence type="ECO:0000256" key="1">
    <source>
        <dbReference type="SAM" id="SignalP"/>
    </source>
</evidence>
<keyword evidence="4" id="KW-1185">Reference proteome</keyword>
<name>A0ABX2IKT7_9RHOO</name>
<organism evidence="3 4">
    <name type="scientific">Uliginosibacterium aquaticum</name>
    <dbReference type="NCBI Taxonomy" id="2731212"/>
    <lineage>
        <taxon>Bacteria</taxon>
        <taxon>Pseudomonadati</taxon>
        <taxon>Pseudomonadota</taxon>
        <taxon>Betaproteobacteria</taxon>
        <taxon>Rhodocyclales</taxon>
        <taxon>Zoogloeaceae</taxon>
        <taxon>Uliginosibacterium</taxon>
    </lineage>
</organism>
<evidence type="ECO:0000313" key="3">
    <source>
        <dbReference type="EMBL" id="NSL55299.1"/>
    </source>
</evidence>
<dbReference type="InterPro" id="IPR011460">
    <property type="entry name" value="Lcl_C"/>
</dbReference>
<dbReference type="PROSITE" id="PS51257">
    <property type="entry name" value="PROKAR_LIPOPROTEIN"/>
    <property type="match status" value="1"/>
</dbReference>
<feature type="domain" description="Lcl C-terminal" evidence="2">
    <location>
        <begin position="35"/>
        <end position="164"/>
    </location>
</feature>
<sequence>MHGKLWTILVGLVVLAGCASVPPADRFVASADGQEVTDIHYKLVWRRCVEGMVWDGKTCSGSALEFAYPDALSRARAEAGAGAKAWRIPTVQQLGHLADRRFSKPAIDSSMFPATPTKWFWTDSDLHPADYDPFQPQDIWVVDFASGRSGMTKSDDRLPLRLVRVIK</sequence>
<reference evidence="3 4" key="1">
    <citation type="submission" date="2020-06" db="EMBL/GenBank/DDBJ databases">
        <title>Draft genome of Uliginosibacterium sp. IMCC34675.</title>
        <authorList>
            <person name="Song J."/>
        </authorList>
    </citation>
    <scope>NUCLEOTIDE SEQUENCE [LARGE SCALE GENOMIC DNA]</scope>
    <source>
        <strain evidence="3 4">IMCC34675</strain>
    </source>
</reference>
<proteinExistence type="predicted"/>